<feature type="transmembrane region" description="Helical" evidence="2">
    <location>
        <begin position="115"/>
        <end position="134"/>
    </location>
</feature>
<dbReference type="GO" id="GO:0030127">
    <property type="term" value="C:COPII vesicle coat"/>
    <property type="evidence" value="ECO:0007669"/>
    <property type="project" value="InterPro"/>
</dbReference>
<protein>
    <submittedName>
        <fullName evidence="3">Uncharacterized protein</fullName>
    </submittedName>
</protein>
<dbReference type="GO" id="GO:0008270">
    <property type="term" value="F:zinc ion binding"/>
    <property type="evidence" value="ECO:0007669"/>
    <property type="project" value="InterPro"/>
</dbReference>
<dbReference type="AlphaFoldDB" id="A0AAE1EX89"/>
<keyword evidence="2" id="KW-1133">Transmembrane helix</keyword>
<keyword evidence="4" id="KW-1185">Reference proteome</keyword>
<feature type="region of interest" description="Disordered" evidence="1">
    <location>
        <begin position="1"/>
        <end position="56"/>
    </location>
</feature>
<evidence type="ECO:0000313" key="3">
    <source>
        <dbReference type="EMBL" id="KAK3863051.1"/>
    </source>
</evidence>
<proteinExistence type="predicted"/>
<name>A0AAE1EX89_PETCI</name>
<keyword evidence="2" id="KW-0812">Transmembrane</keyword>
<dbReference type="InterPro" id="IPR036174">
    <property type="entry name" value="Znf_Sec23_Sec24_sf"/>
</dbReference>
<dbReference type="EMBL" id="JAWQEG010004091">
    <property type="protein sequence ID" value="KAK3863051.1"/>
    <property type="molecule type" value="Genomic_DNA"/>
</dbReference>
<keyword evidence="2" id="KW-0472">Membrane</keyword>
<evidence type="ECO:0000256" key="1">
    <source>
        <dbReference type="SAM" id="MobiDB-lite"/>
    </source>
</evidence>
<dbReference type="GO" id="GO:0006888">
    <property type="term" value="P:endoplasmic reticulum to Golgi vesicle-mediated transport"/>
    <property type="evidence" value="ECO:0007669"/>
    <property type="project" value="InterPro"/>
</dbReference>
<feature type="compositionally biased region" description="Basic and acidic residues" evidence="1">
    <location>
        <begin position="1"/>
        <end position="10"/>
    </location>
</feature>
<dbReference type="GO" id="GO:0006886">
    <property type="term" value="P:intracellular protein transport"/>
    <property type="evidence" value="ECO:0007669"/>
    <property type="project" value="InterPro"/>
</dbReference>
<feature type="region of interest" description="Disordered" evidence="1">
    <location>
        <begin position="76"/>
        <end position="97"/>
    </location>
</feature>
<accession>A0AAE1EX89</accession>
<sequence length="215" mass="23950">MEERSQKHSDVTPSISTSDPSPQECSPLPPPPTPSDCSTLSPFNPHTPVNSSQTVYTHKDSNTSVHYYDARQVTGSDTKLMGKEASQGTDTKQLGTDTRQPGVNISNTFKLMETCILRVCVIIINGIIIFLIFYDPGKVKPIDASRVTLDWHWCSDRRRVVCPRASCGSLANPSWIFNHENGVTECNICQATFTLPIDAPKFYSEFEMPEHSWVV</sequence>
<evidence type="ECO:0000313" key="4">
    <source>
        <dbReference type="Proteomes" id="UP001286313"/>
    </source>
</evidence>
<feature type="compositionally biased region" description="Polar residues" evidence="1">
    <location>
        <begin position="47"/>
        <end position="56"/>
    </location>
</feature>
<comment type="caution">
    <text evidence="3">The sequence shown here is derived from an EMBL/GenBank/DDBJ whole genome shotgun (WGS) entry which is preliminary data.</text>
</comment>
<organism evidence="3 4">
    <name type="scientific">Petrolisthes cinctipes</name>
    <name type="common">Flat porcelain crab</name>
    <dbReference type="NCBI Taxonomy" id="88211"/>
    <lineage>
        <taxon>Eukaryota</taxon>
        <taxon>Metazoa</taxon>
        <taxon>Ecdysozoa</taxon>
        <taxon>Arthropoda</taxon>
        <taxon>Crustacea</taxon>
        <taxon>Multicrustacea</taxon>
        <taxon>Malacostraca</taxon>
        <taxon>Eumalacostraca</taxon>
        <taxon>Eucarida</taxon>
        <taxon>Decapoda</taxon>
        <taxon>Pleocyemata</taxon>
        <taxon>Anomura</taxon>
        <taxon>Galatheoidea</taxon>
        <taxon>Porcellanidae</taxon>
        <taxon>Petrolisthes</taxon>
    </lineage>
</organism>
<feature type="compositionally biased region" description="Polar residues" evidence="1">
    <location>
        <begin position="86"/>
        <end position="97"/>
    </location>
</feature>
<dbReference type="Proteomes" id="UP001286313">
    <property type="component" value="Unassembled WGS sequence"/>
</dbReference>
<reference evidence="3" key="1">
    <citation type="submission" date="2023-10" db="EMBL/GenBank/DDBJ databases">
        <title>Genome assemblies of two species of porcelain crab, Petrolisthes cinctipes and Petrolisthes manimaculis (Anomura: Porcellanidae).</title>
        <authorList>
            <person name="Angst P."/>
        </authorList>
    </citation>
    <scope>NUCLEOTIDE SEQUENCE</scope>
    <source>
        <strain evidence="3">PB745_01</strain>
        <tissue evidence="3">Gill</tissue>
    </source>
</reference>
<evidence type="ECO:0000256" key="2">
    <source>
        <dbReference type="SAM" id="Phobius"/>
    </source>
</evidence>
<dbReference type="SUPFAM" id="SSF82919">
    <property type="entry name" value="Zn-finger domain of Sec23/24"/>
    <property type="match status" value="1"/>
</dbReference>
<gene>
    <name evidence="3" type="ORF">Pcinc_031137</name>
</gene>